<feature type="domain" description="Putative Flp pilus-assembly TadG-like N-terminal" evidence="2">
    <location>
        <begin position="9"/>
        <end position="53"/>
    </location>
</feature>
<dbReference type="RefSeq" id="WP_126293726.1">
    <property type="nucleotide sequence ID" value="NZ_RXNR01000014.1"/>
</dbReference>
<dbReference type="OrthoDB" id="2965951at2"/>
<dbReference type="Proteomes" id="UP000276349">
    <property type="component" value="Unassembled WGS sequence"/>
</dbReference>
<organism evidence="3 4">
    <name type="scientific">Lysinibacillus telephonicus</name>
    <dbReference type="NCBI Taxonomy" id="1714840"/>
    <lineage>
        <taxon>Bacteria</taxon>
        <taxon>Bacillati</taxon>
        <taxon>Bacillota</taxon>
        <taxon>Bacilli</taxon>
        <taxon>Bacillales</taxon>
        <taxon>Bacillaceae</taxon>
        <taxon>Lysinibacillus</taxon>
    </lineage>
</organism>
<protein>
    <recommendedName>
        <fullName evidence="2">Putative Flp pilus-assembly TadG-like N-terminal domain-containing protein</fullName>
    </recommendedName>
</protein>
<comment type="caution">
    <text evidence="3">The sequence shown here is derived from an EMBL/GenBank/DDBJ whole genome shotgun (WGS) entry which is preliminary data.</text>
</comment>
<evidence type="ECO:0000313" key="3">
    <source>
        <dbReference type="EMBL" id="RTQ94045.1"/>
    </source>
</evidence>
<keyword evidence="4" id="KW-1185">Reference proteome</keyword>
<dbReference type="EMBL" id="RXNR01000014">
    <property type="protein sequence ID" value="RTQ94045.1"/>
    <property type="molecule type" value="Genomic_DNA"/>
</dbReference>
<dbReference type="InterPro" id="IPR028087">
    <property type="entry name" value="Tad_N"/>
</dbReference>
<sequence>MKLLKNEKGSAAIYLLWMMTVIIVLSIIIVNVVRVYAVKQQASTAAQLGAIAATSEILIATEDAIKEFDEAMMEALEEEEDYEPLWDIIVEKKNDYLSLGYAEEEAFIKALNEILPGRLGDPILKNFFEVKFRLNPTLSTNMYRSAQEVIKENEGNEEHLEILISSDKYRVEVRTDATYETITDGTLIDSFTKDIPQEGYGPPLSYLKYVLN</sequence>
<dbReference type="AlphaFoldDB" id="A0A431UUB1"/>
<accession>A0A431UUB1</accession>
<name>A0A431UUB1_9BACI</name>
<proteinExistence type="predicted"/>
<evidence type="ECO:0000313" key="4">
    <source>
        <dbReference type="Proteomes" id="UP000276349"/>
    </source>
</evidence>
<evidence type="ECO:0000256" key="1">
    <source>
        <dbReference type="SAM" id="Phobius"/>
    </source>
</evidence>
<dbReference type="Pfam" id="PF13400">
    <property type="entry name" value="Tad"/>
    <property type="match status" value="1"/>
</dbReference>
<reference evidence="3 4" key="1">
    <citation type="submission" date="2018-12" db="EMBL/GenBank/DDBJ databases">
        <authorList>
            <person name="Yu L."/>
        </authorList>
    </citation>
    <scope>NUCLEOTIDE SEQUENCE [LARGE SCALE GENOMIC DNA]</scope>
    <source>
        <strain evidence="3 4">S5H2222</strain>
    </source>
</reference>
<keyword evidence="1" id="KW-0812">Transmembrane</keyword>
<keyword evidence="1" id="KW-1133">Transmembrane helix</keyword>
<gene>
    <name evidence="3" type="ORF">EKG35_06990</name>
</gene>
<evidence type="ECO:0000259" key="2">
    <source>
        <dbReference type="Pfam" id="PF13400"/>
    </source>
</evidence>
<feature type="transmembrane region" description="Helical" evidence="1">
    <location>
        <begin position="12"/>
        <end position="33"/>
    </location>
</feature>
<keyword evidence="1" id="KW-0472">Membrane</keyword>